<dbReference type="Pfam" id="PF00535">
    <property type="entry name" value="Glycos_transf_2"/>
    <property type="match status" value="1"/>
</dbReference>
<dbReference type="Proteomes" id="UP000030700">
    <property type="component" value="Unassembled WGS sequence"/>
</dbReference>
<dbReference type="InterPro" id="IPR001173">
    <property type="entry name" value="Glyco_trans_2-like"/>
</dbReference>
<keyword evidence="6" id="KW-1185">Reference proteome</keyword>
<proteinExistence type="inferred from homology"/>
<gene>
    <name evidence="5" type="ORF">U14_02849</name>
</gene>
<dbReference type="PANTHER" id="PTHR43179:SF12">
    <property type="entry name" value="GALACTOFURANOSYLTRANSFERASE GLFT2"/>
    <property type="match status" value="1"/>
</dbReference>
<sequence>MISIVVINWNGKKFLRECLESLRIQTCQDVEIIAIDNASTDGSQEWLRQEPLDRLFLNAENLGYCGGANQGIAHARGEFILIINPDVILEADFLGRLSACAEQHSEVGIFSGKLLRFDRKTLDSTGQFLRKNLTPFERGYDEEDRGQYEQAGYVFSSCGAVALYRRAMLEQIRLDSGYFDADYFAFYEDLDIGWRAQLFGWKAYYLPEAVAYHFRGGGLSEQSRPLSWFERIPWIPRVSFTQKPYFIQRHIIKNRYLTMLKNASWRVLFAGLPQILRLECLILGYMLFVRPSLFRAFWEVIQLLPGTWRKRRHIQRRQAIPASEVLQYIREA</sequence>
<dbReference type="InterPro" id="IPR029044">
    <property type="entry name" value="Nucleotide-diphossugar_trans"/>
</dbReference>
<evidence type="ECO:0000259" key="4">
    <source>
        <dbReference type="Pfam" id="PF00535"/>
    </source>
</evidence>
<dbReference type="STRING" id="1499966.U14_02849"/>
<dbReference type="AlphaFoldDB" id="A0A081BMI8"/>
<keyword evidence="2" id="KW-0328">Glycosyltransferase</keyword>
<dbReference type="EMBL" id="DF820457">
    <property type="protein sequence ID" value="GAK51604.1"/>
    <property type="molecule type" value="Genomic_DNA"/>
</dbReference>
<feature type="domain" description="Glycosyltransferase 2-like" evidence="4">
    <location>
        <begin position="3"/>
        <end position="172"/>
    </location>
</feature>
<dbReference type="GO" id="GO:0016757">
    <property type="term" value="F:glycosyltransferase activity"/>
    <property type="evidence" value="ECO:0007669"/>
    <property type="project" value="UniProtKB-KW"/>
</dbReference>
<organism evidence="5">
    <name type="scientific">Candidatus Moduliflexus flocculans</name>
    <dbReference type="NCBI Taxonomy" id="1499966"/>
    <lineage>
        <taxon>Bacteria</taxon>
        <taxon>Candidatus Moduliflexota</taxon>
        <taxon>Candidatus Moduliflexia</taxon>
        <taxon>Candidatus Moduliflexales</taxon>
        <taxon>Candidatus Moduliflexaceae</taxon>
    </lineage>
</organism>
<protein>
    <submittedName>
        <fullName evidence="5">Glycosyl transferase</fullName>
    </submittedName>
</protein>
<evidence type="ECO:0000256" key="3">
    <source>
        <dbReference type="ARBA" id="ARBA00022679"/>
    </source>
</evidence>
<evidence type="ECO:0000256" key="2">
    <source>
        <dbReference type="ARBA" id="ARBA00022676"/>
    </source>
</evidence>
<accession>A0A081BMI8</accession>
<dbReference type="Gene3D" id="3.90.550.10">
    <property type="entry name" value="Spore Coat Polysaccharide Biosynthesis Protein SpsA, Chain A"/>
    <property type="match status" value="1"/>
</dbReference>
<dbReference type="SUPFAM" id="SSF53448">
    <property type="entry name" value="Nucleotide-diphospho-sugar transferases"/>
    <property type="match status" value="1"/>
</dbReference>
<name>A0A081BMI8_9BACT</name>
<evidence type="ECO:0000313" key="5">
    <source>
        <dbReference type="EMBL" id="GAK51604.1"/>
    </source>
</evidence>
<reference evidence="5" key="1">
    <citation type="journal article" date="2015" name="PeerJ">
        <title>First genomic representation of candidate bacterial phylum KSB3 points to enhanced environmental sensing as a trigger of wastewater bulking.</title>
        <authorList>
            <person name="Sekiguchi Y."/>
            <person name="Ohashi A."/>
            <person name="Parks D.H."/>
            <person name="Yamauchi T."/>
            <person name="Tyson G.W."/>
            <person name="Hugenholtz P."/>
        </authorList>
    </citation>
    <scope>NUCLEOTIDE SEQUENCE [LARGE SCALE GENOMIC DNA]</scope>
</reference>
<comment type="similarity">
    <text evidence="1">Belongs to the glycosyltransferase 2 family.</text>
</comment>
<keyword evidence="3 5" id="KW-0808">Transferase</keyword>
<dbReference type="CDD" id="cd04186">
    <property type="entry name" value="GT_2_like_c"/>
    <property type="match status" value="1"/>
</dbReference>
<evidence type="ECO:0000256" key="1">
    <source>
        <dbReference type="ARBA" id="ARBA00006739"/>
    </source>
</evidence>
<dbReference type="HOGENOM" id="CLU_023845_4_0_0"/>
<dbReference type="PANTHER" id="PTHR43179">
    <property type="entry name" value="RHAMNOSYLTRANSFERASE WBBL"/>
    <property type="match status" value="1"/>
</dbReference>
<evidence type="ECO:0000313" key="6">
    <source>
        <dbReference type="Proteomes" id="UP000030700"/>
    </source>
</evidence>